<dbReference type="GO" id="GO:0016705">
    <property type="term" value="F:oxidoreductase activity, acting on paired donors, with incorporation or reduction of molecular oxygen"/>
    <property type="evidence" value="ECO:0007669"/>
    <property type="project" value="InterPro"/>
</dbReference>
<dbReference type="InterPro" id="IPR001128">
    <property type="entry name" value="Cyt_P450"/>
</dbReference>
<comment type="cofactor">
    <cofactor evidence="7">
        <name>heme</name>
        <dbReference type="ChEBI" id="CHEBI:30413"/>
    </cofactor>
</comment>
<dbReference type="InterPro" id="IPR017972">
    <property type="entry name" value="Cyt_P450_CS"/>
</dbReference>
<evidence type="ECO:0000256" key="3">
    <source>
        <dbReference type="ARBA" id="ARBA00022723"/>
    </source>
</evidence>
<evidence type="ECO:0000256" key="4">
    <source>
        <dbReference type="ARBA" id="ARBA00023002"/>
    </source>
</evidence>
<evidence type="ECO:0000256" key="5">
    <source>
        <dbReference type="ARBA" id="ARBA00023004"/>
    </source>
</evidence>
<proteinExistence type="inferred from homology"/>
<dbReference type="CDD" id="cd20620">
    <property type="entry name" value="CYP132-like"/>
    <property type="match status" value="1"/>
</dbReference>
<dbReference type="SUPFAM" id="SSF48264">
    <property type="entry name" value="Cytochrome P450"/>
    <property type="match status" value="1"/>
</dbReference>
<sequence>MTSAVVPMKRRPVPPSPRANRFFGTANRLRRDPLGCMQEFVDEAGTASKYRFFAHMWGYLFVHPDHYQHILQDNFKNFTKLPHPTFLLLYPLVGKGLLSNDGELWLRQRRLAQPAFHRTQIQEMGRIMTAASERRFARWEQAARAGEVVAFDREVMELTLEIAGKALFSVDLTGEAREVGDVFGRLNELFVKLVVSPASLYTMRVPFWPSTRRVTRDIGRLDRLIYSMIDQRRSSGTPGNDLMGMLLSARDEETGESMDEKQLRDEVITLLIAGHETTTLLLTWFFYCLGRYPEIEAQVQDEVDRTLNGRMPTFEDIPKLVFTRQALDETMRLYPPAYAMSRWGNQADVIGGFGTPANAVITLCPFITHRLPELWSRPLAFDPERFNPASKSDRHRFAYIPFGAGPRQCIGEGFALTESVLVAAAIAQRFRLRIPDGYAAQLDPQITLHPKGGMPLRFELR</sequence>
<dbReference type="PANTHER" id="PTHR24291">
    <property type="entry name" value="CYTOCHROME P450 FAMILY 4"/>
    <property type="match status" value="1"/>
</dbReference>
<dbReference type="EMBL" id="VXRG01000185">
    <property type="protein sequence ID" value="MXY96097.1"/>
    <property type="molecule type" value="Genomic_DNA"/>
</dbReference>
<dbReference type="Gene3D" id="1.10.630.10">
    <property type="entry name" value="Cytochrome P450"/>
    <property type="match status" value="1"/>
</dbReference>
<feature type="binding site" description="axial binding residue" evidence="7">
    <location>
        <position position="409"/>
    </location>
    <ligand>
        <name>heme</name>
        <dbReference type="ChEBI" id="CHEBI:30413"/>
    </ligand>
    <ligandPart>
        <name>Fe</name>
        <dbReference type="ChEBI" id="CHEBI:18248"/>
    </ligandPart>
</feature>
<dbReference type="PRINTS" id="PR00463">
    <property type="entry name" value="EP450I"/>
</dbReference>
<reference evidence="9" key="1">
    <citation type="submission" date="2019-09" db="EMBL/GenBank/DDBJ databases">
        <title>Characterisation of the sponge microbiome using genome-centric metagenomics.</title>
        <authorList>
            <person name="Engelberts J.P."/>
            <person name="Robbins S.J."/>
            <person name="De Goeij J.M."/>
            <person name="Aranda M."/>
            <person name="Bell S.C."/>
            <person name="Webster N.S."/>
        </authorList>
    </citation>
    <scope>NUCLEOTIDE SEQUENCE</scope>
    <source>
        <strain evidence="9">SB0664_bin_27</strain>
    </source>
</reference>
<dbReference type="PANTHER" id="PTHR24291:SF50">
    <property type="entry name" value="BIFUNCTIONAL ALBAFLAVENONE MONOOXYGENASE_TERPENE SYNTHASE"/>
    <property type="match status" value="1"/>
</dbReference>
<keyword evidence="2 7" id="KW-0349">Heme</keyword>
<dbReference type="GO" id="GO:0020037">
    <property type="term" value="F:heme binding"/>
    <property type="evidence" value="ECO:0007669"/>
    <property type="project" value="InterPro"/>
</dbReference>
<keyword evidence="3 7" id="KW-0479">Metal-binding</keyword>
<keyword evidence="6 8" id="KW-0503">Monooxygenase</keyword>
<dbReference type="Pfam" id="PF00067">
    <property type="entry name" value="p450"/>
    <property type="match status" value="1"/>
</dbReference>
<dbReference type="PRINTS" id="PR00385">
    <property type="entry name" value="P450"/>
</dbReference>
<accession>A0A6B0YZL4</accession>
<evidence type="ECO:0000256" key="7">
    <source>
        <dbReference type="PIRSR" id="PIRSR602401-1"/>
    </source>
</evidence>
<dbReference type="InterPro" id="IPR036396">
    <property type="entry name" value="Cyt_P450_sf"/>
</dbReference>
<dbReference type="GO" id="GO:0004497">
    <property type="term" value="F:monooxygenase activity"/>
    <property type="evidence" value="ECO:0007669"/>
    <property type="project" value="UniProtKB-KW"/>
</dbReference>
<comment type="similarity">
    <text evidence="1 8">Belongs to the cytochrome P450 family.</text>
</comment>
<comment type="caution">
    <text evidence="9">The sequence shown here is derived from an EMBL/GenBank/DDBJ whole genome shotgun (WGS) entry which is preliminary data.</text>
</comment>
<dbReference type="InterPro" id="IPR050196">
    <property type="entry name" value="Cytochrome_P450_Monoox"/>
</dbReference>
<evidence type="ECO:0000256" key="2">
    <source>
        <dbReference type="ARBA" id="ARBA00022617"/>
    </source>
</evidence>
<dbReference type="PROSITE" id="PS00086">
    <property type="entry name" value="CYTOCHROME_P450"/>
    <property type="match status" value="1"/>
</dbReference>
<evidence type="ECO:0000313" key="9">
    <source>
        <dbReference type="EMBL" id="MXY96097.1"/>
    </source>
</evidence>
<evidence type="ECO:0000256" key="6">
    <source>
        <dbReference type="ARBA" id="ARBA00023033"/>
    </source>
</evidence>
<dbReference type="AlphaFoldDB" id="A0A6B0YZL4"/>
<gene>
    <name evidence="9" type="ORF">F4Y42_21865</name>
</gene>
<keyword evidence="5 7" id="KW-0408">Iron</keyword>
<keyword evidence="4 8" id="KW-0560">Oxidoreductase</keyword>
<dbReference type="GO" id="GO:0005506">
    <property type="term" value="F:iron ion binding"/>
    <property type="evidence" value="ECO:0007669"/>
    <property type="project" value="InterPro"/>
</dbReference>
<organism evidence="9">
    <name type="scientific">Caldilineaceae bacterium SB0664_bin_27</name>
    <dbReference type="NCBI Taxonomy" id="2605260"/>
    <lineage>
        <taxon>Bacteria</taxon>
        <taxon>Bacillati</taxon>
        <taxon>Chloroflexota</taxon>
        <taxon>Caldilineae</taxon>
        <taxon>Caldilineales</taxon>
        <taxon>Caldilineaceae</taxon>
    </lineage>
</organism>
<evidence type="ECO:0000256" key="1">
    <source>
        <dbReference type="ARBA" id="ARBA00010617"/>
    </source>
</evidence>
<name>A0A6B0YZL4_9CHLR</name>
<protein>
    <submittedName>
        <fullName evidence="9">Cytochrome P450</fullName>
    </submittedName>
</protein>
<dbReference type="InterPro" id="IPR002401">
    <property type="entry name" value="Cyt_P450_E_grp-I"/>
</dbReference>
<evidence type="ECO:0000256" key="8">
    <source>
        <dbReference type="RuleBase" id="RU000461"/>
    </source>
</evidence>